<dbReference type="PATRIC" id="fig|158899.10.peg.5267"/>
<accession>A0A127PJW2</accession>
<dbReference type="AlphaFoldDB" id="A0A127PJW2"/>
<proteinExistence type="predicted"/>
<feature type="region of interest" description="Disordered" evidence="1">
    <location>
        <begin position="1"/>
        <end position="37"/>
    </location>
</feature>
<gene>
    <name evidence="2" type="ORF">CFter6_5347</name>
</gene>
<organism evidence="2">
    <name type="scientific">Collimonas fungivorans</name>
    <dbReference type="NCBI Taxonomy" id="158899"/>
    <lineage>
        <taxon>Bacteria</taxon>
        <taxon>Pseudomonadati</taxon>
        <taxon>Pseudomonadota</taxon>
        <taxon>Betaproteobacteria</taxon>
        <taxon>Burkholderiales</taxon>
        <taxon>Oxalobacteraceae</taxon>
        <taxon>Collimonas</taxon>
    </lineage>
</organism>
<dbReference type="EMBL" id="CP013232">
    <property type="protein sequence ID" value="AMO97914.1"/>
    <property type="molecule type" value="Genomic_DNA"/>
</dbReference>
<evidence type="ECO:0000313" key="3">
    <source>
        <dbReference type="Proteomes" id="UP000072421"/>
    </source>
</evidence>
<dbReference type="Proteomes" id="UP000072421">
    <property type="component" value="Chromosome"/>
</dbReference>
<evidence type="ECO:0000313" key="2">
    <source>
        <dbReference type="EMBL" id="AMO97914.1"/>
    </source>
</evidence>
<sequence length="37" mass="4305">MRVNNYRTARHAAQGNRSPCTARRARHIVSVERRPES</sequence>
<name>A0A127PJW2_9BURK</name>
<protein>
    <submittedName>
        <fullName evidence="2">Uncharacterized protein</fullName>
    </submittedName>
</protein>
<evidence type="ECO:0000256" key="1">
    <source>
        <dbReference type="SAM" id="MobiDB-lite"/>
    </source>
</evidence>
<reference evidence="2 3" key="1">
    <citation type="submission" date="2015-11" db="EMBL/GenBank/DDBJ databases">
        <title>Exploring the genomic traits of fungus-feeding bacterial genus Collimonas.</title>
        <authorList>
            <person name="Song C."/>
            <person name="Schmidt R."/>
            <person name="de Jager V."/>
            <person name="Krzyzanowska D."/>
            <person name="Jongedijk E."/>
            <person name="Cankar K."/>
            <person name="Beekwilder J."/>
            <person name="van Veen A."/>
            <person name="de Boer W."/>
            <person name="van Veen J.A."/>
            <person name="Garbeva P."/>
        </authorList>
    </citation>
    <scope>NUCLEOTIDE SEQUENCE [LARGE SCALE GENOMIC DNA]</scope>
    <source>
        <strain evidence="2 3">Ter6</strain>
    </source>
</reference>